<evidence type="ECO:0000256" key="3">
    <source>
        <dbReference type="ARBA" id="ARBA00022723"/>
    </source>
</evidence>
<accession>A0A0L0EUE6</accession>
<evidence type="ECO:0000313" key="14">
    <source>
        <dbReference type="EMBL" id="KNC68077.1"/>
    </source>
</evidence>
<evidence type="ECO:0000256" key="2">
    <source>
        <dbReference type="ARBA" id="ARBA00022490"/>
    </source>
</evidence>
<dbReference type="InterPro" id="IPR004446">
    <property type="entry name" value="Heptose_bisP_phosphatase"/>
</dbReference>
<dbReference type="PANTHER" id="PTHR42891">
    <property type="entry name" value="D-GLYCERO-BETA-D-MANNO-HEPTOSE-1,7-BISPHOSPHATE 7-PHOSPHATASE"/>
    <property type="match status" value="1"/>
</dbReference>
<dbReference type="NCBIfam" id="NF006506">
    <property type="entry name" value="PRK08942.1"/>
    <property type="match status" value="1"/>
</dbReference>
<evidence type="ECO:0000256" key="7">
    <source>
        <dbReference type="ARBA" id="ARBA00031828"/>
    </source>
</evidence>
<feature type="site" description="Contributes to substrate recognition" evidence="12">
    <location>
        <position position="108"/>
    </location>
</feature>
<evidence type="ECO:0000256" key="6">
    <source>
        <dbReference type="ARBA" id="ARBA00023277"/>
    </source>
</evidence>
<dbReference type="CDD" id="cd07503">
    <property type="entry name" value="HAD_HisB-N"/>
    <property type="match status" value="1"/>
</dbReference>
<dbReference type="GO" id="GO:0005737">
    <property type="term" value="C:cytoplasm"/>
    <property type="evidence" value="ECO:0007669"/>
    <property type="project" value="UniProtKB-SubCell"/>
</dbReference>
<evidence type="ECO:0000256" key="10">
    <source>
        <dbReference type="PIRSR" id="PIRSR004682-1"/>
    </source>
</evidence>
<dbReference type="FunFam" id="3.40.50.1000:FF:000037">
    <property type="entry name" value="D,D-heptose 1,7-bisphosphate phosphatase"/>
    <property type="match status" value="1"/>
</dbReference>
<dbReference type="InterPro" id="IPR006549">
    <property type="entry name" value="HAD-SF_hydro_IIIA"/>
</dbReference>
<comment type="similarity">
    <text evidence="8 9">Belongs to the gmhB family.</text>
</comment>
<protein>
    <recommendedName>
        <fullName evidence="7 9">D,D-heptose 1,7-bisphosphate phosphatase</fullName>
        <ecNumber evidence="9">3.1.3.-</ecNumber>
    </recommendedName>
</protein>
<dbReference type="NCBIfam" id="TIGR01662">
    <property type="entry name" value="HAD-SF-IIIA"/>
    <property type="match status" value="1"/>
</dbReference>
<feature type="binding site" evidence="13">
    <location>
        <position position="90"/>
    </location>
    <ligand>
        <name>Zn(2+)</name>
        <dbReference type="ChEBI" id="CHEBI:29105"/>
    </ligand>
</feature>
<keyword evidence="6 9" id="KW-0119">Carbohydrate metabolism</keyword>
<reference evidence="15" key="1">
    <citation type="submission" date="2015-07" db="EMBL/GenBank/DDBJ databases">
        <title>Draft genome sequence of a Pseudoalteromonas rubra strain, OCN096, isolated from Kaneohe Bay, Oahu, Hawaii.</title>
        <authorList>
            <person name="Beurmann S."/>
            <person name="Ushijima B."/>
            <person name="Belcaid M."/>
            <person name="Callahan S.M."/>
            <person name="Aeby G.S."/>
        </authorList>
    </citation>
    <scope>NUCLEOTIDE SEQUENCE [LARGE SCALE GENOMIC DNA]</scope>
    <source>
        <strain evidence="15">OCN096</strain>
    </source>
</reference>
<keyword evidence="4 9" id="KW-0378">Hydrolase</keyword>
<comment type="subcellular location">
    <subcellularLocation>
        <location evidence="1 9">Cytoplasm</location>
    </subcellularLocation>
</comment>
<evidence type="ECO:0000256" key="4">
    <source>
        <dbReference type="ARBA" id="ARBA00022801"/>
    </source>
</evidence>
<gene>
    <name evidence="14" type="ORF">AC626_07100</name>
</gene>
<dbReference type="GO" id="GO:0016791">
    <property type="term" value="F:phosphatase activity"/>
    <property type="evidence" value="ECO:0007669"/>
    <property type="project" value="InterPro"/>
</dbReference>
<evidence type="ECO:0000256" key="13">
    <source>
        <dbReference type="PIRSR" id="PIRSR004682-4"/>
    </source>
</evidence>
<feature type="site" description="Stabilizes the phosphoryl group" evidence="12">
    <location>
        <position position="51"/>
    </location>
</feature>
<dbReference type="NCBIfam" id="TIGR00213">
    <property type="entry name" value="GmhB_yaeD"/>
    <property type="match status" value="1"/>
</dbReference>
<feature type="binding site" evidence="11">
    <location>
        <begin position="9"/>
        <end position="11"/>
    </location>
    <ligand>
        <name>substrate</name>
    </ligand>
</feature>
<feature type="binding site" evidence="13">
    <location>
        <position position="92"/>
    </location>
    <ligand>
        <name>Zn(2+)</name>
        <dbReference type="ChEBI" id="CHEBI:29105"/>
    </ligand>
</feature>
<feature type="binding site" evidence="13">
    <location>
        <position position="11"/>
    </location>
    <ligand>
        <name>Mg(2+)</name>
        <dbReference type="ChEBI" id="CHEBI:18420"/>
    </ligand>
</feature>
<dbReference type="InterPro" id="IPR036412">
    <property type="entry name" value="HAD-like_sf"/>
</dbReference>
<feature type="site" description="Stabilizes the phosphoryl group" evidence="12">
    <location>
        <position position="109"/>
    </location>
</feature>
<dbReference type="InterPro" id="IPR023214">
    <property type="entry name" value="HAD_sf"/>
</dbReference>
<comment type="cofactor">
    <cofactor evidence="13">
        <name>Mg(2+)</name>
        <dbReference type="ChEBI" id="CHEBI:18420"/>
    </cofactor>
</comment>
<feature type="binding site" evidence="11">
    <location>
        <begin position="51"/>
        <end position="54"/>
    </location>
    <ligand>
        <name>substrate</name>
    </ligand>
</feature>
<evidence type="ECO:0000313" key="15">
    <source>
        <dbReference type="Proteomes" id="UP000036850"/>
    </source>
</evidence>
<dbReference type="GO" id="GO:0005975">
    <property type="term" value="P:carbohydrate metabolic process"/>
    <property type="evidence" value="ECO:0007669"/>
    <property type="project" value="InterPro"/>
</dbReference>
<dbReference type="Pfam" id="PF13242">
    <property type="entry name" value="Hydrolase_like"/>
    <property type="match status" value="1"/>
</dbReference>
<feature type="binding site" evidence="13">
    <location>
        <position position="134"/>
    </location>
    <ligand>
        <name>Mg(2+)</name>
        <dbReference type="ChEBI" id="CHEBI:18420"/>
    </ligand>
</feature>
<feature type="active site" description="Nucleophile" evidence="10">
    <location>
        <position position="9"/>
    </location>
</feature>
<evidence type="ECO:0000256" key="1">
    <source>
        <dbReference type="ARBA" id="ARBA00004496"/>
    </source>
</evidence>
<dbReference type="EC" id="3.1.3.-" evidence="9"/>
<evidence type="ECO:0000256" key="11">
    <source>
        <dbReference type="PIRSR" id="PIRSR004682-2"/>
    </source>
</evidence>
<proteinExistence type="inferred from homology"/>
<comment type="caution">
    <text evidence="14">The sequence shown here is derived from an EMBL/GenBank/DDBJ whole genome shotgun (WGS) entry which is preliminary data.</text>
</comment>
<dbReference type="NCBIfam" id="TIGR01656">
    <property type="entry name" value="Histidinol-ppas"/>
    <property type="match status" value="1"/>
</dbReference>
<dbReference type="InterPro" id="IPR006543">
    <property type="entry name" value="Histidinol-phos"/>
</dbReference>
<dbReference type="PATRIC" id="fig|43658.6.peg.3776"/>
<feature type="binding site" evidence="13">
    <location>
        <position position="107"/>
    </location>
    <ligand>
        <name>Zn(2+)</name>
        <dbReference type="ChEBI" id="CHEBI:29105"/>
    </ligand>
</feature>
<dbReference type="SUPFAM" id="SSF56784">
    <property type="entry name" value="HAD-like"/>
    <property type="match status" value="1"/>
</dbReference>
<feature type="binding site" evidence="13">
    <location>
        <position position="9"/>
    </location>
    <ligand>
        <name>Mg(2+)</name>
        <dbReference type="ChEBI" id="CHEBI:18420"/>
    </ligand>
</feature>
<feature type="binding site" evidence="11">
    <location>
        <begin position="108"/>
        <end position="109"/>
    </location>
    <ligand>
        <name>substrate</name>
    </ligand>
</feature>
<keyword evidence="2 9" id="KW-0963">Cytoplasm</keyword>
<feature type="binding site" evidence="13">
    <location>
        <position position="105"/>
    </location>
    <ligand>
        <name>Zn(2+)</name>
        <dbReference type="ChEBI" id="CHEBI:29105"/>
    </ligand>
</feature>
<name>A0A0L0EUE6_9GAMM</name>
<dbReference type="PIRSF" id="PIRSF004682">
    <property type="entry name" value="GmhB"/>
    <property type="match status" value="1"/>
</dbReference>
<keyword evidence="13" id="KW-0460">Magnesium</keyword>
<feature type="binding site" evidence="13">
    <location>
        <position position="135"/>
    </location>
    <ligand>
        <name>Mg(2+)</name>
        <dbReference type="ChEBI" id="CHEBI:18420"/>
    </ligand>
</feature>
<dbReference type="EMBL" id="LFZX01000037">
    <property type="protein sequence ID" value="KNC68077.1"/>
    <property type="molecule type" value="Genomic_DNA"/>
</dbReference>
<sequence>MTHKAVFLDRDGVINQDHAYVHKIEDFEFIDGVFEACHQFQALGYKLIVVTNQSGIGRGYYNEAQFAQLTEWMCQQFQAHGITIDGVYFCPHHPHKAQPPYQRECTCRKPNPGMLLEAIEAHNIDPKQSVMVGDKGSDIQAALAAGVSTKILVESGQTFSEQVRDSADYVCGSLYQALDLPPFIS</sequence>
<keyword evidence="5 13" id="KW-0862">Zinc</keyword>
<feature type="active site" description="Nucleophile" evidence="10">
    <location>
        <position position="11"/>
    </location>
</feature>
<organism evidence="14 15">
    <name type="scientific">Pseudoalteromonas rubra</name>
    <dbReference type="NCBI Taxonomy" id="43658"/>
    <lineage>
        <taxon>Bacteria</taxon>
        <taxon>Pseudomonadati</taxon>
        <taxon>Pseudomonadota</taxon>
        <taxon>Gammaproteobacteria</taxon>
        <taxon>Alteromonadales</taxon>
        <taxon>Pseudoalteromonadaceae</taxon>
        <taxon>Pseudoalteromonas</taxon>
    </lineage>
</organism>
<evidence type="ECO:0000256" key="8">
    <source>
        <dbReference type="ARBA" id="ARBA00061616"/>
    </source>
</evidence>
<feature type="binding site" evidence="11">
    <location>
        <position position="135"/>
    </location>
    <ligand>
        <name>substrate</name>
    </ligand>
</feature>
<evidence type="ECO:0000256" key="5">
    <source>
        <dbReference type="ARBA" id="ARBA00022833"/>
    </source>
</evidence>
<evidence type="ECO:0000256" key="9">
    <source>
        <dbReference type="PIRNR" id="PIRNR004682"/>
    </source>
</evidence>
<dbReference type="Gene3D" id="3.40.50.1000">
    <property type="entry name" value="HAD superfamily/HAD-like"/>
    <property type="match status" value="1"/>
</dbReference>
<feature type="binding site" evidence="11">
    <location>
        <begin position="17"/>
        <end position="20"/>
    </location>
    <ligand>
        <name>substrate</name>
    </ligand>
</feature>
<dbReference type="AlphaFoldDB" id="A0A0L0EUE6"/>
<dbReference type="Proteomes" id="UP000036850">
    <property type="component" value="Unassembled WGS sequence"/>
</dbReference>
<dbReference type="PANTHER" id="PTHR42891:SF1">
    <property type="entry name" value="D-GLYCERO-BETA-D-MANNO-HEPTOSE-1,7-BISPHOSPHATE 7-PHOSPHATASE"/>
    <property type="match status" value="1"/>
</dbReference>
<keyword evidence="3 13" id="KW-0479">Metal-binding</keyword>
<comment type="cofactor">
    <cofactor evidence="13">
        <name>Zn(2+)</name>
        <dbReference type="ChEBI" id="CHEBI:29105"/>
    </cofactor>
</comment>
<dbReference type="GO" id="GO:0046872">
    <property type="term" value="F:metal ion binding"/>
    <property type="evidence" value="ECO:0007669"/>
    <property type="project" value="UniProtKB-KW"/>
</dbReference>
<dbReference type="OrthoDB" id="9781367at2"/>
<evidence type="ECO:0000256" key="12">
    <source>
        <dbReference type="PIRSR" id="PIRSR004682-3"/>
    </source>
</evidence>